<dbReference type="PROSITE" id="PS50208">
    <property type="entry name" value="CASPASE_P20"/>
    <property type="match status" value="1"/>
</dbReference>
<dbReference type="EMBL" id="BSPG01000016">
    <property type="protein sequence ID" value="GLS44911.1"/>
    <property type="molecule type" value="Genomic_DNA"/>
</dbReference>
<dbReference type="Gene3D" id="2.30.30.40">
    <property type="entry name" value="SH3 Domains"/>
    <property type="match status" value="1"/>
</dbReference>
<dbReference type="InterPro" id="IPR052039">
    <property type="entry name" value="Caspase-related_regulators"/>
</dbReference>
<dbReference type="SUPFAM" id="SSF52129">
    <property type="entry name" value="Caspase-like"/>
    <property type="match status" value="1"/>
</dbReference>
<dbReference type="GO" id="GO:0004197">
    <property type="term" value="F:cysteine-type endopeptidase activity"/>
    <property type="evidence" value="ECO:0007669"/>
    <property type="project" value="InterPro"/>
</dbReference>
<comment type="caution">
    <text evidence="5">The sequence shown here is derived from an EMBL/GenBank/DDBJ whole genome shotgun (WGS) entry which is preliminary data.</text>
</comment>
<name>A0A7W6ARQ4_9HYPH</name>
<dbReference type="InterPro" id="IPR011600">
    <property type="entry name" value="Pept_C14_caspase"/>
</dbReference>
<dbReference type="EMBL" id="JACIDN010000012">
    <property type="protein sequence ID" value="MBB3905431.1"/>
    <property type="molecule type" value="Genomic_DNA"/>
</dbReference>
<proteinExistence type="predicted"/>
<dbReference type="Gene3D" id="3.40.50.1460">
    <property type="match status" value="1"/>
</dbReference>
<keyword evidence="7" id="KW-1185">Reference proteome</keyword>
<dbReference type="AlphaFoldDB" id="A0A7W6ARQ4"/>
<evidence type="ECO:0000256" key="2">
    <source>
        <dbReference type="SAM" id="SignalP"/>
    </source>
</evidence>
<sequence>MRRIGRVGLLALFLWSAAAQSAERLAFVVGIGSYQNLGSGAQLARPPADAQAVGDTLQGLGFRVTLLSNAVTQETFLRRFSIFADQVQAGDTALVYFAGHGIAIQGTNYLLPSDIPAVEAGQEMLARSRSLAEADLSAALRQRGARVVVMVIDACRNNPFPKNGTRAIGQDAGLARTEPADGVFSLYAAGAGQQALEKLPGSDPNPNSVFTRIFVQQIRKPGLNLIDLGESVRDEVAKLAETVPHKQVPAYYNEVRGARFVSLASPDAAPVPTVAVSPPPHAVSSAIAARPPDPTPPQAILPPPAQTQPSQVIKNPPSSIVYPPPASTLMRPPATPPASVANALPPEPTPVARFGMFSHPIRLDPTGDNWVALRSLPSSQAGYRIAKLGPDSLFSVIGRQGVWVNVKLRGGPIGWVHGEYVGCCRRAPVEP</sequence>
<evidence type="ECO:0000256" key="1">
    <source>
        <dbReference type="SAM" id="MobiDB-lite"/>
    </source>
</evidence>
<dbReference type="Proteomes" id="UP001156881">
    <property type="component" value="Unassembled WGS sequence"/>
</dbReference>
<feature type="compositionally biased region" description="Pro residues" evidence="1">
    <location>
        <begin position="291"/>
        <end position="306"/>
    </location>
</feature>
<feature type="signal peptide" evidence="2">
    <location>
        <begin position="1"/>
        <end position="21"/>
    </location>
</feature>
<dbReference type="Pfam" id="PF00656">
    <property type="entry name" value="Peptidase_C14"/>
    <property type="match status" value="1"/>
</dbReference>
<gene>
    <name evidence="4" type="ORF">GCM10007884_29000</name>
    <name evidence="5" type="ORF">GGR33_004969</name>
</gene>
<reference evidence="5 6" key="3">
    <citation type="submission" date="2020-08" db="EMBL/GenBank/DDBJ databases">
        <title>Genomic Encyclopedia of Type Strains, Phase IV (KMG-IV): sequencing the most valuable type-strain genomes for metagenomic binning, comparative biology and taxonomic classification.</title>
        <authorList>
            <person name="Goeker M."/>
        </authorList>
    </citation>
    <scope>NUCLEOTIDE SEQUENCE [LARGE SCALE GENOMIC DNA]</scope>
    <source>
        <strain evidence="5 6">DSM 24105</strain>
    </source>
</reference>
<reference evidence="7" key="2">
    <citation type="journal article" date="2019" name="Int. J. Syst. Evol. Microbiol.">
        <title>The Global Catalogue of Microorganisms (GCM) 10K type strain sequencing project: providing services to taxonomists for standard genome sequencing and annotation.</title>
        <authorList>
            <consortium name="The Broad Institute Genomics Platform"/>
            <consortium name="The Broad Institute Genome Sequencing Center for Infectious Disease"/>
            <person name="Wu L."/>
            <person name="Ma J."/>
        </authorList>
    </citation>
    <scope>NUCLEOTIDE SEQUENCE [LARGE SCALE GENOMIC DNA]</scope>
    <source>
        <strain evidence="7">NBRC 107710</strain>
    </source>
</reference>
<accession>A0A7W6ARQ4</accession>
<evidence type="ECO:0000313" key="5">
    <source>
        <dbReference type="EMBL" id="MBB3905431.1"/>
    </source>
</evidence>
<feature type="chain" id="PRO_5031356586" description="Caspase family p20 domain-containing protein" evidence="2">
    <location>
        <begin position="22"/>
        <end position="431"/>
    </location>
</feature>
<dbReference type="InterPro" id="IPR001309">
    <property type="entry name" value="Pept_C14_p20"/>
</dbReference>
<protein>
    <recommendedName>
        <fullName evidence="3">Caspase family p20 domain-containing protein</fullName>
    </recommendedName>
</protein>
<reference evidence="4" key="4">
    <citation type="submission" date="2023-01" db="EMBL/GenBank/DDBJ databases">
        <title>Draft genome sequence of Methylobacterium brachythecii strain NBRC 107710.</title>
        <authorList>
            <person name="Sun Q."/>
            <person name="Mori K."/>
        </authorList>
    </citation>
    <scope>NUCLEOTIDE SEQUENCE</scope>
    <source>
        <strain evidence="4">NBRC 107710</strain>
    </source>
</reference>
<dbReference type="PANTHER" id="PTHR22576">
    <property type="entry name" value="MUCOSA ASSOCIATED LYMPHOID TISSUE LYMPHOMA TRANSLOCATION PROTEIN 1/PARACASPASE"/>
    <property type="match status" value="1"/>
</dbReference>
<feature type="domain" description="Caspase family p20" evidence="3">
    <location>
        <begin position="22"/>
        <end position="159"/>
    </location>
</feature>
<reference evidence="4" key="1">
    <citation type="journal article" date="2014" name="Int. J. Syst. Evol. Microbiol.">
        <title>Complete genome of a new Firmicutes species belonging to the dominant human colonic microbiota ('Ruminococcus bicirculans') reveals two chromosomes and a selective capacity to utilize plant glucans.</title>
        <authorList>
            <consortium name="NISC Comparative Sequencing Program"/>
            <person name="Wegmann U."/>
            <person name="Louis P."/>
            <person name="Goesmann A."/>
            <person name="Henrissat B."/>
            <person name="Duncan S.H."/>
            <person name="Flint H.J."/>
        </authorList>
    </citation>
    <scope>NUCLEOTIDE SEQUENCE</scope>
    <source>
        <strain evidence="4">NBRC 107710</strain>
    </source>
</reference>
<evidence type="ECO:0000313" key="6">
    <source>
        <dbReference type="Proteomes" id="UP000517759"/>
    </source>
</evidence>
<evidence type="ECO:0000313" key="4">
    <source>
        <dbReference type="EMBL" id="GLS44911.1"/>
    </source>
</evidence>
<dbReference type="PANTHER" id="PTHR22576:SF37">
    <property type="entry name" value="MUCOSA-ASSOCIATED LYMPHOID TISSUE LYMPHOMA TRANSLOCATION PROTEIN 1"/>
    <property type="match status" value="1"/>
</dbReference>
<dbReference type="InterPro" id="IPR029030">
    <property type="entry name" value="Caspase-like_dom_sf"/>
</dbReference>
<dbReference type="GO" id="GO:0006508">
    <property type="term" value="P:proteolysis"/>
    <property type="evidence" value="ECO:0007669"/>
    <property type="project" value="InterPro"/>
</dbReference>
<evidence type="ECO:0000313" key="7">
    <source>
        <dbReference type="Proteomes" id="UP001156881"/>
    </source>
</evidence>
<feature type="region of interest" description="Disordered" evidence="1">
    <location>
        <begin position="283"/>
        <end position="318"/>
    </location>
</feature>
<dbReference type="RefSeq" id="WP_183513062.1">
    <property type="nucleotide sequence ID" value="NZ_BSPG01000016.1"/>
</dbReference>
<keyword evidence="2" id="KW-0732">Signal</keyword>
<organism evidence="5 6">
    <name type="scientific">Methylobacterium brachythecii</name>
    <dbReference type="NCBI Taxonomy" id="1176177"/>
    <lineage>
        <taxon>Bacteria</taxon>
        <taxon>Pseudomonadati</taxon>
        <taxon>Pseudomonadota</taxon>
        <taxon>Alphaproteobacteria</taxon>
        <taxon>Hyphomicrobiales</taxon>
        <taxon>Methylobacteriaceae</taxon>
        <taxon>Methylobacterium</taxon>
    </lineage>
</organism>
<dbReference type="Proteomes" id="UP000517759">
    <property type="component" value="Unassembled WGS sequence"/>
</dbReference>
<evidence type="ECO:0000259" key="3">
    <source>
        <dbReference type="PROSITE" id="PS50208"/>
    </source>
</evidence>